<dbReference type="Pfam" id="PF13392">
    <property type="entry name" value="HNH_3"/>
    <property type="match status" value="1"/>
</dbReference>
<keyword evidence="5" id="KW-0255">Endonuclease</keyword>
<accession>A0AA47E1N1</accession>
<keyword evidence="1" id="KW-0805">Transcription regulation</keyword>
<evidence type="ECO:0000256" key="3">
    <source>
        <dbReference type="ARBA" id="ARBA00023163"/>
    </source>
</evidence>
<keyword evidence="2" id="KW-0238">DNA-binding</keyword>
<dbReference type="InterPro" id="IPR001471">
    <property type="entry name" value="AP2/ERF_dom"/>
</dbReference>
<gene>
    <name evidence="5" type="ORF">OSV15_16015</name>
</gene>
<evidence type="ECO:0000256" key="1">
    <source>
        <dbReference type="ARBA" id="ARBA00023015"/>
    </source>
</evidence>
<evidence type="ECO:0000313" key="6">
    <source>
        <dbReference type="Proteomes" id="UP001164632"/>
    </source>
</evidence>
<dbReference type="GO" id="GO:0003700">
    <property type="term" value="F:DNA-binding transcription factor activity"/>
    <property type="evidence" value="ECO:0007669"/>
    <property type="project" value="InterPro"/>
</dbReference>
<dbReference type="SUPFAM" id="SSF54060">
    <property type="entry name" value="His-Me finger endonucleases"/>
    <property type="match status" value="1"/>
</dbReference>
<dbReference type="EMBL" id="CP113257">
    <property type="protein sequence ID" value="WAE51174.1"/>
    <property type="molecule type" value="Genomic_DNA"/>
</dbReference>
<dbReference type="InterPro" id="IPR044925">
    <property type="entry name" value="His-Me_finger_sf"/>
</dbReference>
<dbReference type="InterPro" id="IPR016177">
    <property type="entry name" value="DNA-bd_dom_sf"/>
</dbReference>
<dbReference type="GO" id="GO:0003677">
    <property type="term" value="F:DNA binding"/>
    <property type="evidence" value="ECO:0007669"/>
    <property type="project" value="UniProtKB-KW"/>
</dbReference>
<keyword evidence="5" id="KW-0540">Nuclease</keyword>
<dbReference type="SUPFAM" id="SSF54171">
    <property type="entry name" value="DNA-binding domain"/>
    <property type="match status" value="1"/>
</dbReference>
<dbReference type="Gene3D" id="3.30.730.10">
    <property type="entry name" value="AP2/ERF domain"/>
    <property type="match status" value="1"/>
</dbReference>
<proteinExistence type="predicted"/>
<dbReference type="Proteomes" id="UP001164632">
    <property type="component" value="Chromosome"/>
</dbReference>
<sequence length="166" mass="18965">MIDVETLKAHLHYDPLTGIFTRLITTSHRNVAGQVSGGYGARGYYRVSVLGRRYYAHRLAWFYIHGEWPQEIDHINGKRDDNRIANLRPANREQNCANVPAKSSNSSGYKNVSFDRKTGKWMARGRANGKRKNLGLFDTPEAAYNAWVCYSRPASGEFFNPLLRWA</sequence>
<feature type="domain" description="AP2/ERF" evidence="4">
    <location>
        <begin position="108"/>
        <end position="147"/>
    </location>
</feature>
<keyword evidence="5" id="KW-0378">Hydrolase</keyword>
<evidence type="ECO:0000313" key="5">
    <source>
        <dbReference type="EMBL" id="WAE51174.1"/>
    </source>
</evidence>
<protein>
    <submittedName>
        <fullName evidence="5">HNH endonuclease</fullName>
    </submittedName>
</protein>
<dbReference type="GO" id="GO:0004519">
    <property type="term" value="F:endonuclease activity"/>
    <property type="evidence" value="ECO:0007669"/>
    <property type="project" value="UniProtKB-KW"/>
</dbReference>
<dbReference type="Gene3D" id="3.90.75.20">
    <property type="match status" value="1"/>
</dbReference>
<dbReference type="PROSITE" id="PS51032">
    <property type="entry name" value="AP2_ERF"/>
    <property type="match status" value="1"/>
</dbReference>
<dbReference type="RefSeq" id="WP_267930793.1">
    <property type="nucleotide sequence ID" value="NZ_CP113257.1"/>
</dbReference>
<reference evidence="5" key="1">
    <citation type="submission" date="2022-11" db="EMBL/GenBank/DDBJ databases">
        <title>Genomic of Pseudomonas TF18.</title>
        <authorList>
            <person name="Liu T."/>
        </authorList>
    </citation>
    <scope>NUCLEOTIDE SEQUENCE</scope>
    <source>
        <strain evidence="5">TF18</strain>
    </source>
</reference>
<evidence type="ECO:0000256" key="2">
    <source>
        <dbReference type="ARBA" id="ARBA00023125"/>
    </source>
</evidence>
<keyword evidence="3" id="KW-0804">Transcription</keyword>
<dbReference type="AlphaFoldDB" id="A0AA47E1N1"/>
<evidence type="ECO:0000259" key="4">
    <source>
        <dbReference type="PROSITE" id="PS51032"/>
    </source>
</evidence>
<name>A0AA47E1N1_9GAMM</name>
<dbReference type="InterPro" id="IPR036955">
    <property type="entry name" value="AP2/ERF_dom_sf"/>
</dbReference>
<organism evidence="5 6">
    <name type="scientific">Stutzerimonas frequens</name>
    <dbReference type="NCBI Taxonomy" id="2968969"/>
    <lineage>
        <taxon>Bacteria</taxon>
        <taxon>Pseudomonadati</taxon>
        <taxon>Pseudomonadota</taxon>
        <taxon>Gammaproteobacteria</taxon>
        <taxon>Pseudomonadales</taxon>
        <taxon>Pseudomonadaceae</taxon>
        <taxon>Stutzerimonas</taxon>
    </lineage>
</organism>
<dbReference type="InterPro" id="IPR003615">
    <property type="entry name" value="HNH_nuc"/>
</dbReference>